<dbReference type="GeneID" id="95989080"/>
<dbReference type="EMBL" id="JBBXJM010000006">
    <property type="protein sequence ID" value="KAL1406338.1"/>
    <property type="molecule type" value="Genomic_DNA"/>
</dbReference>
<dbReference type="Pfam" id="PF10294">
    <property type="entry name" value="Methyltransf_16"/>
    <property type="match status" value="1"/>
</dbReference>
<evidence type="ECO:0000313" key="1">
    <source>
        <dbReference type="EMBL" id="KAL1406338.1"/>
    </source>
</evidence>
<proteinExistence type="predicted"/>
<keyword evidence="2" id="KW-1185">Reference proteome</keyword>
<comment type="caution">
    <text evidence="1">The sequence shown here is derived from an EMBL/GenBank/DDBJ whole genome shotgun (WGS) entry which is preliminary data.</text>
</comment>
<accession>A0ABR3PW63</accession>
<organism evidence="1 2">
    <name type="scientific">Vanrija albida</name>
    <dbReference type="NCBI Taxonomy" id="181172"/>
    <lineage>
        <taxon>Eukaryota</taxon>
        <taxon>Fungi</taxon>
        <taxon>Dikarya</taxon>
        <taxon>Basidiomycota</taxon>
        <taxon>Agaricomycotina</taxon>
        <taxon>Tremellomycetes</taxon>
        <taxon>Trichosporonales</taxon>
        <taxon>Trichosporonaceae</taxon>
        <taxon>Vanrija</taxon>
    </lineage>
</organism>
<dbReference type="Gene3D" id="3.40.50.150">
    <property type="entry name" value="Vaccinia Virus protein VP39"/>
    <property type="match status" value="1"/>
</dbReference>
<protein>
    <submittedName>
        <fullName evidence="1">Uncharacterized protein</fullName>
    </submittedName>
</protein>
<name>A0ABR3PW63_9TREE</name>
<dbReference type="RefSeq" id="XP_069206282.1">
    <property type="nucleotide sequence ID" value="XM_069356441.1"/>
</dbReference>
<dbReference type="InterPro" id="IPR029063">
    <property type="entry name" value="SAM-dependent_MTases_sf"/>
</dbReference>
<dbReference type="InterPro" id="IPR019410">
    <property type="entry name" value="Methyltransf_16"/>
</dbReference>
<dbReference type="SUPFAM" id="SSF53335">
    <property type="entry name" value="S-adenosyl-L-methionine-dependent methyltransferases"/>
    <property type="match status" value="1"/>
</dbReference>
<gene>
    <name evidence="1" type="ORF">Q8F55_008037</name>
</gene>
<dbReference type="PANTHER" id="PTHR14614:SF161">
    <property type="match status" value="1"/>
</dbReference>
<sequence length="280" mass="30250">MAAAPHADPNFPPNLNIAPLHLAGTAATPDADAHGQAAAIARYGIAGRVWEATAALVAYLTPGSALEPPCSLFSGPGPHRVVELGSGQALASLHLASHLPASDRIVLTDLPEVVPLCEASIAAWRAREGGAGADVLARPLAWGADVESVAALGPFTHILMCDLVYFPHLYPPLLRTLLELTEPPSVPTEGDTFGPEIIMAWKSRSLALEESFFDSFGRYFELTPVLGGDWDEERIFLCRRWRVTDEWRLPSLQHVMSPQPGVVVKRSFGLVDDLFAHLEW</sequence>
<evidence type="ECO:0000313" key="2">
    <source>
        <dbReference type="Proteomes" id="UP001565368"/>
    </source>
</evidence>
<dbReference type="PANTHER" id="PTHR14614">
    <property type="entry name" value="HEPATOCELLULAR CARCINOMA-ASSOCIATED ANTIGEN"/>
    <property type="match status" value="1"/>
</dbReference>
<dbReference type="Proteomes" id="UP001565368">
    <property type="component" value="Unassembled WGS sequence"/>
</dbReference>
<reference evidence="1 2" key="1">
    <citation type="submission" date="2023-08" db="EMBL/GenBank/DDBJ databases">
        <title>Annotated Genome Sequence of Vanrija albida AlHP1.</title>
        <authorList>
            <person name="Herzog R."/>
        </authorList>
    </citation>
    <scope>NUCLEOTIDE SEQUENCE [LARGE SCALE GENOMIC DNA]</scope>
    <source>
        <strain evidence="1 2">AlHP1</strain>
    </source>
</reference>